<dbReference type="EC" id="2.3.1.234" evidence="1"/>
<keyword evidence="5" id="KW-0479">Metal-binding</keyword>
<evidence type="ECO:0000256" key="6">
    <source>
        <dbReference type="ARBA" id="ARBA00023004"/>
    </source>
</evidence>
<dbReference type="InterPro" id="IPR017860">
    <property type="entry name" value="Peptidase_M22_CS"/>
</dbReference>
<feature type="domain" description="Gcp-like" evidence="9">
    <location>
        <begin position="23"/>
        <end position="310"/>
    </location>
</feature>
<dbReference type="InterPro" id="IPR017861">
    <property type="entry name" value="KAE1/TsaD"/>
</dbReference>
<dbReference type="EMBL" id="UOGF01000006">
    <property type="protein sequence ID" value="VAX26062.1"/>
    <property type="molecule type" value="Genomic_DNA"/>
</dbReference>
<dbReference type="PANTHER" id="PTHR11735">
    <property type="entry name" value="TRNA N6-ADENOSINE THREONYLCARBAMOYLTRANSFERASE"/>
    <property type="match status" value="1"/>
</dbReference>
<organism evidence="10">
    <name type="scientific">hydrothermal vent metagenome</name>
    <dbReference type="NCBI Taxonomy" id="652676"/>
    <lineage>
        <taxon>unclassified sequences</taxon>
        <taxon>metagenomes</taxon>
        <taxon>ecological metagenomes</taxon>
    </lineage>
</organism>
<accession>A0A3B1CCW3</accession>
<keyword evidence="7 10" id="KW-0012">Acyltransferase</keyword>
<keyword evidence="6" id="KW-0408">Iron</keyword>
<dbReference type="FunFam" id="3.30.420.40:FF:000040">
    <property type="entry name" value="tRNA N6-adenosine threonylcarbamoyltransferase"/>
    <property type="match status" value="1"/>
</dbReference>
<evidence type="ECO:0000259" key="9">
    <source>
        <dbReference type="Pfam" id="PF00814"/>
    </source>
</evidence>
<evidence type="ECO:0000256" key="3">
    <source>
        <dbReference type="ARBA" id="ARBA00022679"/>
    </source>
</evidence>
<dbReference type="InterPro" id="IPR043129">
    <property type="entry name" value="ATPase_NBD"/>
</dbReference>
<dbReference type="NCBIfam" id="TIGR03723">
    <property type="entry name" value="T6A_TsaD_YgjD"/>
    <property type="match status" value="1"/>
</dbReference>
<dbReference type="InterPro" id="IPR022450">
    <property type="entry name" value="TsaD"/>
</dbReference>
<keyword evidence="3 10" id="KW-0808">Transferase</keyword>
<name>A0A3B1CCW3_9ZZZZ</name>
<dbReference type="NCBIfam" id="TIGR00329">
    <property type="entry name" value="gcp_kae1"/>
    <property type="match status" value="1"/>
</dbReference>
<gene>
    <name evidence="10" type="ORF">MNBD_NITROSPIRAE01-1792</name>
</gene>
<dbReference type="SUPFAM" id="SSF53067">
    <property type="entry name" value="Actin-like ATPase domain"/>
    <property type="match status" value="1"/>
</dbReference>
<evidence type="ECO:0000256" key="4">
    <source>
        <dbReference type="ARBA" id="ARBA00022694"/>
    </source>
</evidence>
<evidence type="ECO:0000256" key="1">
    <source>
        <dbReference type="ARBA" id="ARBA00012156"/>
    </source>
</evidence>
<dbReference type="GO" id="GO:0061711">
    <property type="term" value="F:tRNA N(6)-L-threonylcarbamoyladenine synthase activity"/>
    <property type="evidence" value="ECO:0007669"/>
    <property type="project" value="UniProtKB-EC"/>
</dbReference>
<dbReference type="Pfam" id="PF00814">
    <property type="entry name" value="TsaD"/>
    <property type="match status" value="1"/>
</dbReference>
<evidence type="ECO:0000256" key="2">
    <source>
        <dbReference type="ARBA" id="ARBA00022490"/>
    </source>
</evidence>
<protein>
    <recommendedName>
        <fullName evidence="1">N(6)-L-threonylcarbamoyladenine synthase</fullName>
        <ecNumber evidence="1">2.3.1.234</ecNumber>
    </recommendedName>
</protein>
<evidence type="ECO:0000256" key="5">
    <source>
        <dbReference type="ARBA" id="ARBA00022723"/>
    </source>
</evidence>
<evidence type="ECO:0000256" key="7">
    <source>
        <dbReference type="ARBA" id="ARBA00023315"/>
    </source>
</evidence>
<proteinExistence type="inferred from homology"/>
<dbReference type="InterPro" id="IPR000905">
    <property type="entry name" value="Gcp-like_dom"/>
</dbReference>
<evidence type="ECO:0000256" key="8">
    <source>
        <dbReference type="ARBA" id="ARBA00048117"/>
    </source>
</evidence>
<comment type="catalytic activity">
    <reaction evidence="8">
        <text>L-threonylcarbamoyladenylate + adenosine(37) in tRNA = N(6)-L-threonylcarbamoyladenosine(37) in tRNA + AMP + H(+)</text>
        <dbReference type="Rhea" id="RHEA:37059"/>
        <dbReference type="Rhea" id="RHEA-COMP:10162"/>
        <dbReference type="Rhea" id="RHEA-COMP:10163"/>
        <dbReference type="ChEBI" id="CHEBI:15378"/>
        <dbReference type="ChEBI" id="CHEBI:73682"/>
        <dbReference type="ChEBI" id="CHEBI:74411"/>
        <dbReference type="ChEBI" id="CHEBI:74418"/>
        <dbReference type="ChEBI" id="CHEBI:456215"/>
        <dbReference type="EC" id="2.3.1.234"/>
    </reaction>
</comment>
<dbReference type="AlphaFoldDB" id="A0A3B1CCW3"/>
<dbReference type="HAMAP" id="MF_01445">
    <property type="entry name" value="TsaD"/>
    <property type="match status" value="1"/>
</dbReference>
<dbReference type="FunFam" id="3.30.420.40:FF:000012">
    <property type="entry name" value="tRNA N6-adenosine threonylcarbamoyltransferase"/>
    <property type="match status" value="1"/>
</dbReference>
<dbReference type="Gene3D" id="3.30.420.40">
    <property type="match status" value="2"/>
</dbReference>
<dbReference type="PANTHER" id="PTHR11735:SF6">
    <property type="entry name" value="TRNA N6-ADENOSINE THREONYLCARBAMOYLTRANSFERASE, MITOCHONDRIAL"/>
    <property type="match status" value="1"/>
</dbReference>
<sequence>MIILSIESSCDETAIAILRDGQTILADLLSSQIDLHQAYGGVVPELACRRHIEIIGPLLNEALAEAKVTLGEVDAIAVTAGPGLIGALLVGVSFAKSLAYALGKPLLAVHHLEGHISAAFIEHPDIVFPAVALVVSGGHTNLYAMLKRGSHRLIGRTVDDAAGEAFDKGARMLGLGYPGGPIIDRLAKKGDVQKYPFTRPYRSKEHTNFSFSGLKTALRQRLEKMPAAEKEAPNFQADICAGFQDAIVGSLVEKTLLAAKKEKVESIIVCGGVASNSLLREWIKKEAARLGLASHIPSARYCTDNGAMIAMAACTQFDRSVFAPLSLNPSPSLALSL</sequence>
<dbReference type="GO" id="GO:0046872">
    <property type="term" value="F:metal ion binding"/>
    <property type="evidence" value="ECO:0007669"/>
    <property type="project" value="UniProtKB-KW"/>
</dbReference>
<dbReference type="CDD" id="cd24133">
    <property type="entry name" value="ASKHA_NBD_TsaD_bac"/>
    <property type="match status" value="1"/>
</dbReference>
<evidence type="ECO:0000313" key="10">
    <source>
        <dbReference type="EMBL" id="VAX26062.1"/>
    </source>
</evidence>
<dbReference type="PRINTS" id="PR00789">
    <property type="entry name" value="OSIALOPTASE"/>
</dbReference>
<dbReference type="GO" id="GO:0002949">
    <property type="term" value="P:tRNA threonylcarbamoyladenosine modification"/>
    <property type="evidence" value="ECO:0007669"/>
    <property type="project" value="InterPro"/>
</dbReference>
<keyword evidence="2" id="KW-0963">Cytoplasm</keyword>
<dbReference type="PROSITE" id="PS01016">
    <property type="entry name" value="GLYCOPROTEASE"/>
    <property type="match status" value="1"/>
</dbReference>
<keyword evidence="4" id="KW-0819">tRNA processing</keyword>
<reference evidence="10" key="1">
    <citation type="submission" date="2018-06" db="EMBL/GenBank/DDBJ databases">
        <authorList>
            <person name="Zhirakovskaya E."/>
        </authorList>
    </citation>
    <scope>NUCLEOTIDE SEQUENCE</scope>
</reference>